<feature type="compositionally biased region" description="Polar residues" evidence="1">
    <location>
        <begin position="36"/>
        <end position="48"/>
    </location>
</feature>
<protein>
    <submittedName>
        <fullName evidence="3">Dirigent protein 17</fullName>
    </submittedName>
</protein>
<feature type="domain" description="PTM/DIR17-like Tudor" evidence="2">
    <location>
        <begin position="74"/>
        <end position="121"/>
    </location>
</feature>
<evidence type="ECO:0000313" key="3">
    <source>
        <dbReference type="EMBL" id="KAF3341866.1"/>
    </source>
</evidence>
<sequence length="262" mass="28207">MERASSTQHLVPIVSKMTREPAVPIIRLLRSSRSGNDVNQISKNTLKSQPKLESESESASEPELDPCFGECLEGRKVSKLFGDAYYSGKVAQYNAEANWYRVEYEDGDCEDLYLHELEDVLFPLDNTPLPDPLVSAPPDVPETDLVPVPVPLPVAEQIPPDAVPVADPDVAPVAYSAATVATIAPAAPVVDKGKGPADDGPKHSLRVKLKGATSKSKRGGKSNSSSGRQPAIPINYKYPGKGKIPAGLRGRPNTWVRKPGYC</sequence>
<organism evidence="3 4">
    <name type="scientific">Carex littledalei</name>
    <dbReference type="NCBI Taxonomy" id="544730"/>
    <lineage>
        <taxon>Eukaryota</taxon>
        <taxon>Viridiplantae</taxon>
        <taxon>Streptophyta</taxon>
        <taxon>Embryophyta</taxon>
        <taxon>Tracheophyta</taxon>
        <taxon>Spermatophyta</taxon>
        <taxon>Magnoliopsida</taxon>
        <taxon>Liliopsida</taxon>
        <taxon>Poales</taxon>
        <taxon>Cyperaceae</taxon>
        <taxon>Cyperoideae</taxon>
        <taxon>Cariceae</taxon>
        <taxon>Carex</taxon>
        <taxon>Carex subgen. Euthyceras</taxon>
    </lineage>
</organism>
<dbReference type="InterPro" id="IPR047365">
    <property type="entry name" value="Tudor_AtPTM-like"/>
</dbReference>
<dbReference type="PANTHER" id="PTHR37384:SF1">
    <property type="entry name" value="OS01G0835600 PROTEIN"/>
    <property type="match status" value="1"/>
</dbReference>
<dbReference type="Proteomes" id="UP000623129">
    <property type="component" value="Unassembled WGS sequence"/>
</dbReference>
<evidence type="ECO:0000256" key="1">
    <source>
        <dbReference type="SAM" id="MobiDB-lite"/>
    </source>
</evidence>
<dbReference type="EMBL" id="SWLB01000001">
    <property type="protein sequence ID" value="KAF3341866.1"/>
    <property type="molecule type" value="Genomic_DNA"/>
</dbReference>
<dbReference type="PANTHER" id="PTHR37384">
    <property type="entry name" value="OS01G0835600 PROTEIN"/>
    <property type="match status" value="1"/>
</dbReference>
<feature type="region of interest" description="Disordered" evidence="1">
    <location>
        <begin position="189"/>
        <end position="262"/>
    </location>
</feature>
<feature type="compositionally biased region" description="Basic and acidic residues" evidence="1">
    <location>
        <begin position="191"/>
        <end position="202"/>
    </location>
</feature>
<dbReference type="CDD" id="cd20401">
    <property type="entry name" value="Tudor_AtPTM-like"/>
    <property type="match status" value="1"/>
</dbReference>
<dbReference type="AlphaFoldDB" id="A0A833RMW3"/>
<dbReference type="Gene3D" id="2.30.30.140">
    <property type="match status" value="1"/>
</dbReference>
<accession>A0A833RMW3</accession>
<proteinExistence type="predicted"/>
<dbReference type="OrthoDB" id="168165at2759"/>
<evidence type="ECO:0000313" key="4">
    <source>
        <dbReference type="Proteomes" id="UP000623129"/>
    </source>
</evidence>
<feature type="region of interest" description="Disordered" evidence="1">
    <location>
        <begin position="36"/>
        <end position="65"/>
    </location>
</feature>
<gene>
    <name evidence="3" type="ORF">FCM35_KLT00504</name>
</gene>
<name>A0A833RMW3_9POAL</name>
<keyword evidence="4" id="KW-1185">Reference proteome</keyword>
<reference evidence="3" key="1">
    <citation type="submission" date="2020-01" db="EMBL/GenBank/DDBJ databases">
        <title>Genome sequence of Kobresia littledalei, the first chromosome-level genome in the family Cyperaceae.</title>
        <authorList>
            <person name="Qu G."/>
        </authorList>
    </citation>
    <scope>NUCLEOTIDE SEQUENCE</scope>
    <source>
        <strain evidence="3">C.B.Clarke</strain>
        <tissue evidence="3">Leaf</tissue>
    </source>
</reference>
<evidence type="ECO:0000259" key="2">
    <source>
        <dbReference type="Pfam" id="PF21743"/>
    </source>
</evidence>
<feature type="compositionally biased region" description="Acidic residues" evidence="1">
    <location>
        <begin position="55"/>
        <end position="64"/>
    </location>
</feature>
<comment type="caution">
    <text evidence="3">The sequence shown here is derived from an EMBL/GenBank/DDBJ whole genome shotgun (WGS) entry which is preliminary data.</text>
</comment>
<feature type="compositionally biased region" description="Basic residues" evidence="1">
    <location>
        <begin position="203"/>
        <end position="220"/>
    </location>
</feature>
<dbReference type="Pfam" id="PF21743">
    <property type="entry name" value="PTM_DIR17_Tudor"/>
    <property type="match status" value="1"/>
</dbReference>